<accession>A0AC58U189</accession>
<dbReference type="RefSeq" id="XP_075103248.1">
    <property type="nucleotide sequence ID" value="XM_075247147.1"/>
</dbReference>
<organism evidence="1 2">
    <name type="scientific">Nicotiana tabacum</name>
    <name type="common">Common tobacco</name>
    <dbReference type="NCBI Taxonomy" id="4097"/>
    <lineage>
        <taxon>Eukaryota</taxon>
        <taxon>Viridiplantae</taxon>
        <taxon>Streptophyta</taxon>
        <taxon>Embryophyta</taxon>
        <taxon>Tracheophyta</taxon>
        <taxon>Spermatophyta</taxon>
        <taxon>Magnoliopsida</taxon>
        <taxon>eudicotyledons</taxon>
        <taxon>Gunneridae</taxon>
        <taxon>Pentapetalae</taxon>
        <taxon>asterids</taxon>
        <taxon>lamiids</taxon>
        <taxon>Solanales</taxon>
        <taxon>Solanaceae</taxon>
        <taxon>Nicotianoideae</taxon>
        <taxon>Nicotianeae</taxon>
        <taxon>Nicotiana</taxon>
    </lineage>
</organism>
<dbReference type="Proteomes" id="UP000790787">
    <property type="component" value="Chromosome 24"/>
</dbReference>
<keyword evidence="1" id="KW-1185">Reference proteome</keyword>
<evidence type="ECO:0000313" key="1">
    <source>
        <dbReference type="Proteomes" id="UP000790787"/>
    </source>
</evidence>
<reference evidence="1" key="1">
    <citation type="journal article" date="2014" name="Nat. Commun.">
        <title>The tobacco genome sequence and its comparison with those of tomato and potato.</title>
        <authorList>
            <person name="Sierro N."/>
            <person name="Battey J.N."/>
            <person name="Ouadi S."/>
            <person name="Bakaher N."/>
            <person name="Bovet L."/>
            <person name="Willig A."/>
            <person name="Goepfert S."/>
            <person name="Peitsch M.C."/>
            <person name="Ivanov N.V."/>
        </authorList>
    </citation>
    <scope>NUCLEOTIDE SEQUENCE [LARGE SCALE GENOMIC DNA]</scope>
</reference>
<protein>
    <submittedName>
        <fullName evidence="2">Uncharacterized protein LOC107832067 isoform X1</fullName>
    </submittedName>
</protein>
<gene>
    <name evidence="2" type="primary">LOC107832067</name>
</gene>
<evidence type="ECO:0000313" key="2">
    <source>
        <dbReference type="RefSeq" id="XP_075103248.1"/>
    </source>
</evidence>
<reference evidence="2" key="2">
    <citation type="submission" date="2025-08" db="UniProtKB">
        <authorList>
            <consortium name="RefSeq"/>
        </authorList>
    </citation>
    <scope>IDENTIFICATION</scope>
    <source>
        <tissue evidence="2">Leaf</tissue>
    </source>
</reference>
<proteinExistence type="predicted"/>
<name>A0AC58U189_TOBAC</name>
<sequence length="248" mass="28674">MTMILDLLRDAFTFSRIPDSYYEAKKTISKLCLDYIKIDACPNDCMLFLGNDANEKTCKYCHTSRWKPIKKRNEDLVSATGKEKIKKKTKKPAKILRYFPLKPRLQRLFMCSKIAKHMRWHAEDGDRDGVTRHPRDGITRDQWTSFVNYRYKEETQNMCKRNAENRKKQTVPHTGGSKPNSRRRAEMMAETGSKPRRAQLYLAIHTKKDASYVNEQAKEICSSYAVSGLVSPTNTRRSSGASNPSDNH</sequence>